<feature type="compositionally biased region" description="Polar residues" evidence="5">
    <location>
        <begin position="683"/>
        <end position="694"/>
    </location>
</feature>
<dbReference type="GO" id="GO:0005634">
    <property type="term" value="C:nucleus"/>
    <property type="evidence" value="ECO:0007669"/>
    <property type="project" value="UniProtKB-SubCell"/>
</dbReference>
<feature type="region of interest" description="Disordered" evidence="5">
    <location>
        <begin position="109"/>
        <end position="172"/>
    </location>
</feature>
<feature type="compositionally biased region" description="Low complexity" evidence="5">
    <location>
        <begin position="268"/>
        <end position="277"/>
    </location>
</feature>
<dbReference type="NCBIfam" id="TIGR01557">
    <property type="entry name" value="myb_SHAQKYF"/>
    <property type="match status" value="1"/>
</dbReference>
<dbReference type="InterPro" id="IPR009057">
    <property type="entry name" value="Homeodomain-like_sf"/>
</dbReference>
<dbReference type="GO" id="GO:0003677">
    <property type="term" value="F:DNA binding"/>
    <property type="evidence" value="ECO:0007669"/>
    <property type="project" value="InterPro"/>
</dbReference>
<proteinExistence type="predicted"/>
<dbReference type="FunFam" id="1.10.10.60:FF:000007">
    <property type="entry name" value="Two-component response regulator"/>
    <property type="match status" value="1"/>
</dbReference>
<evidence type="ECO:0000256" key="1">
    <source>
        <dbReference type="ARBA" id="ARBA00004123"/>
    </source>
</evidence>
<feature type="region of interest" description="Disordered" evidence="5">
    <location>
        <begin position="389"/>
        <end position="434"/>
    </location>
</feature>
<dbReference type="PANTHER" id="PTHR31499">
    <property type="entry name" value="MYB FAMILY TRANSCRIPTION FACTOR PHL11"/>
    <property type="match status" value="1"/>
</dbReference>
<feature type="region of interest" description="Disordered" evidence="5">
    <location>
        <begin position="590"/>
        <end position="613"/>
    </location>
</feature>
<protein>
    <submittedName>
        <fullName evidence="6">OLC1v1039065C1</fullName>
    </submittedName>
</protein>
<evidence type="ECO:0000313" key="6">
    <source>
        <dbReference type="EMBL" id="CAI9101686.1"/>
    </source>
</evidence>
<organism evidence="6 7">
    <name type="scientific">Oldenlandia corymbosa var. corymbosa</name>
    <dbReference type="NCBI Taxonomy" id="529605"/>
    <lineage>
        <taxon>Eukaryota</taxon>
        <taxon>Viridiplantae</taxon>
        <taxon>Streptophyta</taxon>
        <taxon>Embryophyta</taxon>
        <taxon>Tracheophyta</taxon>
        <taxon>Spermatophyta</taxon>
        <taxon>Magnoliopsida</taxon>
        <taxon>eudicotyledons</taxon>
        <taxon>Gunneridae</taxon>
        <taxon>Pentapetalae</taxon>
        <taxon>asterids</taxon>
        <taxon>lamiids</taxon>
        <taxon>Gentianales</taxon>
        <taxon>Rubiaceae</taxon>
        <taxon>Rubioideae</taxon>
        <taxon>Spermacoceae</taxon>
        <taxon>Hedyotis-Oldenlandia complex</taxon>
        <taxon>Oldenlandia</taxon>
    </lineage>
</organism>
<dbReference type="Proteomes" id="UP001161247">
    <property type="component" value="Chromosome 4"/>
</dbReference>
<reference evidence="6" key="1">
    <citation type="submission" date="2023-03" db="EMBL/GenBank/DDBJ databases">
        <authorList>
            <person name="Julca I."/>
        </authorList>
    </citation>
    <scope>NUCLEOTIDE SEQUENCE</scope>
</reference>
<keyword evidence="7" id="KW-1185">Reference proteome</keyword>
<dbReference type="SUPFAM" id="SSF46689">
    <property type="entry name" value="Homeodomain-like"/>
    <property type="match status" value="1"/>
</dbReference>
<sequence length="738" mass="80106">MNAGRQLEALSIICANKDSIKVVITNAQRVEGIWARDVLHCIQNTLNLPISFMSTDDNKVELEDYTFGVYLLKSFNNGDIADLLRSASLKDEAEVTKVMGCIFPQQPSSSQQLVSTSEGTTVPLDGGNQIRNGTNVAPPLATGDRTNDEGQPKAATNRKKEKAWKKNGDNREKKPRVIWTPELHEKFLMALDGIFPSSKAVPKKICEFMNVPGLTREHVASHLQASPLISLFQLSSCIKYRLFKKKYEQQRAREAAAANNEGSNPENQQQVGQQLQGAAGSSQLTNLAYTFGMSQLLHRPLGLNSAAGSIDRQPSWRSSSFPPGYNVGSSVPLYNQNATSLNPSQGFQRSSFSPLSVPLRQGHNSLSTFNPMMRRTYVGLRLSDVVGRSIESGHPDAPNRIGIGNGSSSPPKNKSENQENQRLSSTTTIVQPPDDHSFQNQNADINTDHISYQAGFPLLMSHPNNTMPVDPSLQNPSLVGNEEEIHIGQASGQGNSIILPPLQQQSFAPQYETGIAFSWGMSVPNTQSPIPGMQQPASFQFNPPIYGDSIQVHTMPMTNILDVQAQTTMSLLSGHNHMVGYHSALLSAPFPPGQQENMAPSFAESSGHGGSFRELLASGSEQQNMVNFAGNSGIGTSFQGLLASELPFAEQETKATFSENSGHGAASFQQTLASGNSGEGSAIQATLPSGQSNVHQEESAVPPAPEDVDSNWMEENFPFLNDTGSPPRLDDEFFNRNR</sequence>
<accession>A0AAV1D288</accession>
<feature type="region of interest" description="Disordered" evidence="5">
    <location>
        <begin position="254"/>
        <end position="277"/>
    </location>
</feature>
<keyword evidence="3" id="KW-0804">Transcription</keyword>
<keyword evidence="2" id="KW-0805">Transcription regulation</keyword>
<evidence type="ECO:0000256" key="3">
    <source>
        <dbReference type="ARBA" id="ARBA00023163"/>
    </source>
</evidence>
<evidence type="ECO:0000256" key="5">
    <source>
        <dbReference type="SAM" id="MobiDB-lite"/>
    </source>
</evidence>
<dbReference type="InterPro" id="IPR006447">
    <property type="entry name" value="Myb_dom_plants"/>
</dbReference>
<feature type="compositionally biased region" description="Basic and acidic residues" evidence="5">
    <location>
        <begin position="728"/>
        <end position="738"/>
    </location>
</feature>
<dbReference type="Gene3D" id="1.10.10.60">
    <property type="entry name" value="Homeodomain-like"/>
    <property type="match status" value="1"/>
</dbReference>
<dbReference type="InterPro" id="IPR046955">
    <property type="entry name" value="PHR1-like"/>
</dbReference>
<feature type="compositionally biased region" description="Polar residues" evidence="5">
    <location>
        <begin position="420"/>
        <end position="430"/>
    </location>
</feature>
<dbReference type="EMBL" id="OX459121">
    <property type="protein sequence ID" value="CAI9101686.1"/>
    <property type="molecule type" value="Genomic_DNA"/>
</dbReference>
<dbReference type="AlphaFoldDB" id="A0AAV1D288"/>
<gene>
    <name evidence="6" type="ORF">OLC1_LOCUS11222</name>
</gene>
<evidence type="ECO:0000256" key="2">
    <source>
        <dbReference type="ARBA" id="ARBA00023015"/>
    </source>
</evidence>
<keyword evidence="4" id="KW-0539">Nucleus</keyword>
<feature type="region of interest" description="Disordered" evidence="5">
    <location>
        <begin position="671"/>
        <end position="738"/>
    </location>
</feature>
<dbReference type="GO" id="GO:0003700">
    <property type="term" value="F:DNA-binding transcription factor activity"/>
    <property type="evidence" value="ECO:0007669"/>
    <property type="project" value="InterPro"/>
</dbReference>
<evidence type="ECO:0000256" key="4">
    <source>
        <dbReference type="ARBA" id="ARBA00023242"/>
    </source>
</evidence>
<dbReference type="PANTHER" id="PTHR31499:SF43">
    <property type="entry name" value="MYB FAMILY TRANSCRIPTION FACTOR APL"/>
    <property type="match status" value="1"/>
</dbReference>
<comment type="subcellular location">
    <subcellularLocation>
        <location evidence="1">Nucleus</location>
    </subcellularLocation>
</comment>
<evidence type="ECO:0000313" key="7">
    <source>
        <dbReference type="Proteomes" id="UP001161247"/>
    </source>
</evidence>
<name>A0AAV1D288_OLDCO</name>